<feature type="transmembrane region" description="Helical" evidence="6">
    <location>
        <begin position="48"/>
        <end position="68"/>
    </location>
</feature>
<comment type="function">
    <text evidence="6">Peptidoglycan polymerase that is essential for cell wall elongation.</text>
</comment>
<keyword evidence="6" id="KW-0328">Glycosyltransferase</keyword>
<feature type="transmembrane region" description="Helical" evidence="6">
    <location>
        <begin position="272"/>
        <end position="293"/>
    </location>
</feature>
<dbReference type="HAMAP" id="MF_02079">
    <property type="entry name" value="PGT_RodA"/>
    <property type="match status" value="1"/>
</dbReference>
<evidence type="ECO:0000256" key="6">
    <source>
        <dbReference type="HAMAP-Rule" id="MF_02079"/>
    </source>
</evidence>
<dbReference type="EC" id="2.4.99.28" evidence="6"/>
<dbReference type="AlphaFoldDB" id="A0A219B5F5"/>
<dbReference type="GO" id="GO:0008955">
    <property type="term" value="F:peptidoglycan glycosyltransferase activity"/>
    <property type="evidence" value="ECO:0007669"/>
    <property type="project" value="UniProtKB-UniRule"/>
</dbReference>
<feature type="transmembrane region" description="Helical" evidence="6">
    <location>
        <begin position="341"/>
        <end position="361"/>
    </location>
</feature>
<keyword evidence="4 6" id="KW-1133">Transmembrane helix</keyword>
<keyword evidence="8" id="KW-1185">Reference proteome</keyword>
<keyword evidence="5 6" id="KW-0472">Membrane</keyword>
<dbReference type="PANTHER" id="PTHR30474">
    <property type="entry name" value="CELL CYCLE PROTEIN"/>
    <property type="match status" value="1"/>
</dbReference>
<keyword evidence="6" id="KW-1003">Cell membrane</keyword>
<name>A0A219B5F5_9SPHN</name>
<keyword evidence="6" id="KW-0573">Peptidoglycan synthesis</keyword>
<comment type="subcellular location">
    <subcellularLocation>
        <location evidence="6">Cell inner membrane</location>
        <topology evidence="6">Multi-pass membrane protein</topology>
    </subcellularLocation>
    <subcellularLocation>
        <location evidence="1">Membrane</location>
        <topology evidence="1">Multi-pass membrane protein</topology>
    </subcellularLocation>
</comment>
<keyword evidence="2 6" id="KW-0812">Transmembrane</keyword>
<gene>
    <name evidence="6" type="primary">mrdB</name>
    <name evidence="6" type="synonym">rodA</name>
    <name evidence="7" type="ORF">B5C34_09145</name>
</gene>
<feature type="transmembrane region" description="Helical" evidence="6">
    <location>
        <begin position="13"/>
        <end position="36"/>
    </location>
</feature>
<dbReference type="GO" id="GO:0009252">
    <property type="term" value="P:peptidoglycan biosynthetic process"/>
    <property type="evidence" value="ECO:0007669"/>
    <property type="project" value="UniProtKB-UniRule"/>
</dbReference>
<feature type="transmembrane region" description="Helical" evidence="6">
    <location>
        <begin position="166"/>
        <end position="199"/>
    </location>
</feature>
<dbReference type="GO" id="GO:0008360">
    <property type="term" value="P:regulation of cell shape"/>
    <property type="evidence" value="ECO:0007669"/>
    <property type="project" value="UniProtKB-KW"/>
</dbReference>
<keyword evidence="6" id="KW-0808">Transferase</keyword>
<keyword evidence="6" id="KW-0961">Cell wall biogenesis/degradation</keyword>
<sequence length="375" mass="40220">MAGPSLPDRLNRIPVPTLLSVLGLGGFSILVLYSAAGGDISPWAINQGIRFAALLGMMLVLTQVSITLWLRSAYWFYGICLVLLIAVEIVGQMGGGSQRWLNLGVINLQPSELMKIAIVLALARYYHFLPRAQTGTLRALILPAILMGLPAALVMMQPDLGTALTIVMGGTTIVFLAGAPLWLFITGAVSAVVGIPLAVEFLLKEYQQKRVLIFLDPEADPLGAGYHITQSKIAIGSGGIGGKGFLSGTQSHLQYLPEQQTDFIFATMTEEWGLIGGFFVIGCYMVIIARGIFTALTAQSIFARLAAFGLTMTLFLYVFINLAMVMGFAPVVGIPLPLMSYGGSAMLTALLLLGILISIHAEKDRTTLEWRGKAL</sequence>
<dbReference type="GO" id="GO:0005886">
    <property type="term" value="C:plasma membrane"/>
    <property type="evidence" value="ECO:0007669"/>
    <property type="project" value="UniProtKB-SubCell"/>
</dbReference>
<feature type="transmembrane region" description="Helical" evidence="6">
    <location>
        <begin position="135"/>
        <end position="154"/>
    </location>
</feature>
<keyword evidence="3 6" id="KW-0133">Cell shape</keyword>
<dbReference type="GO" id="GO:0051301">
    <property type="term" value="P:cell division"/>
    <property type="evidence" value="ECO:0007669"/>
    <property type="project" value="InterPro"/>
</dbReference>
<dbReference type="UniPathway" id="UPA00219"/>
<dbReference type="EMBL" id="NFZT01000001">
    <property type="protein sequence ID" value="OWV33610.1"/>
    <property type="molecule type" value="Genomic_DNA"/>
</dbReference>
<comment type="pathway">
    <text evidence="6">Cell wall biogenesis; peptidoglycan biosynthesis.</text>
</comment>
<evidence type="ECO:0000256" key="2">
    <source>
        <dbReference type="ARBA" id="ARBA00022692"/>
    </source>
</evidence>
<evidence type="ECO:0000313" key="7">
    <source>
        <dbReference type="EMBL" id="OWV33610.1"/>
    </source>
</evidence>
<keyword evidence="6" id="KW-0997">Cell inner membrane</keyword>
<evidence type="ECO:0000256" key="3">
    <source>
        <dbReference type="ARBA" id="ARBA00022960"/>
    </source>
</evidence>
<dbReference type="InterPro" id="IPR011923">
    <property type="entry name" value="RodA/MrdB"/>
</dbReference>
<dbReference type="Pfam" id="PF01098">
    <property type="entry name" value="FTSW_RODA_SPOVE"/>
    <property type="match status" value="1"/>
</dbReference>
<feature type="transmembrane region" description="Helical" evidence="6">
    <location>
        <begin position="305"/>
        <end position="329"/>
    </location>
</feature>
<dbReference type="NCBIfam" id="TIGR02210">
    <property type="entry name" value="rodA_shape"/>
    <property type="match status" value="1"/>
</dbReference>
<dbReference type="RefSeq" id="WP_088712383.1">
    <property type="nucleotide sequence ID" value="NZ_NFZT01000001.1"/>
</dbReference>
<reference evidence="8" key="1">
    <citation type="submission" date="2017-05" db="EMBL/GenBank/DDBJ databases">
        <authorList>
            <person name="Lin X."/>
        </authorList>
    </citation>
    <scope>NUCLEOTIDE SEQUENCE [LARGE SCALE GENOMIC DNA]</scope>
    <source>
        <strain evidence="8">JLT2012</strain>
    </source>
</reference>
<evidence type="ECO:0000256" key="4">
    <source>
        <dbReference type="ARBA" id="ARBA00022989"/>
    </source>
</evidence>
<evidence type="ECO:0000313" key="8">
    <source>
        <dbReference type="Proteomes" id="UP000198462"/>
    </source>
</evidence>
<dbReference type="Proteomes" id="UP000198462">
    <property type="component" value="Unassembled WGS sequence"/>
</dbReference>
<evidence type="ECO:0000256" key="1">
    <source>
        <dbReference type="ARBA" id="ARBA00004141"/>
    </source>
</evidence>
<evidence type="ECO:0000256" key="5">
    <source>
        <dbReference type="ARBA" id="ARBA00023136"/>
    </source>
</evidence>
<dbReference type="GO" id="GO:0071555">
    <property type="term" value="P:cell wall organization"/>
    <property type="evidence" value="ECO:0007669"/>
    <property type="project" value="UniProtKB-KW"/>
</dbReference>
<comment type="similarity">
    <text evidence="6">Belongs to the SEDS family. MrdB/RodA subfamily.</text>
</comment>
<proteinExistence type="inferred from homology"/>
<dbReference type="InterPro" id="IPR001182">
    <property type="entry name" value="FtsW/RodA"/>
</dbReference>
<organism evidence="7 8">
    <name type="scientific">Pacificimonas flava</name>
    <dbReference type="NCBI Taxonomy" id="1234595"/>
    <lineage>
        <taxon>Bacteria</taxon>
        <taxon>Pseudomonadati</taxon>
        <taxon>Pseudomonadota</taxon>
        <taxon>Alphaproteobacteria</taxon>
        <taxon>Sphingomonadales</taxon>
        <taxon>Sphingosinicellaceae</taxon>
        <taxon>Pacificimonas</taxon>
    </lineage>
</organism>
<accession>A0A219B5F5</accession>
<comment type="caution">
    <text evidence="7">The sequence shown here is derived from an EMBL/GenBank/DDBJ whole genome shotgun (WGS) entry which is preliminary data.</text>
</comment>
<dbReference type="OrthoDB" id="9768187at2"/>
<comment type="catalytic activity">
    <reaction evidence="6">
        <text>[GlcNAc-(1-&gt;4)-Mur2Ac(oyl-L-Ala-gamma-D-Glu-L-Lys-D-Ala-D-Ala)](n)-di-trans,octa-cis-undecaprenyl diphosphate + beta-D-GlcNAc-(1-&gt;4)-Mur2Ac(oyl-L-Ala-gamma-D-Glu-L-Lys-D-Ala-D-Ala)-di-trans,octa-cis-undecaprenyl diphosphate = [GlcNAc-(1-&gt;4)-Mur2Ac(oyl-L-Ala-gamma-D-Glu-L-Lys-D-Ala-D-Ala)](n+1)-di-trans,octa-cis-undecaprenyl diphosphate + di-trans,octa-cis-undecaprenyl diphosphate + H(+)</text>
        <dbReference type="Rhea" id="RHEA:23708"/>
        <dbReference type="Rhea" id="RHEA-COMP:9602"/>
        <dbReference type="Rhea" id="RHEA-COMP:9603"/>
        <dbReference type="ChEBI" id="CHEBI:15378"/>
        <dbReference type="ChEBI" id="CHEBI:58405"/>
        <dbReference type="ChEBI" id="CHEBI:60033"/>
        <dbReference type="ChEBI" id="CHEBI:78435"/>
        <dbReference type="EC" id="2.4.99.28"/>
    </reaction>
</comment>
<protein>
    <recommendedName>
        <fullName evidence="6">Peptidoglycan glycosyltransferase MrdB</fullName>
        <shortName evidence="6">PGT</shortName>
        <ecNumber evidence="6">2.4.99.28</ecNumber>
    </recommendedName>
    <alternativeName>
        <fullName evidence="6">Cell elongation protein RodA</fullName>
    </alternativeName>
    <alternativeName>
        <fullName evidence="6">Cell wall polymerase</fullName>
    </alternativeName>
    <alternativeName>
        <fullName evidence="6">Peptidoglycan polymerase</fullName>
        <shortName evidence="6">PG polymerase</shortName>
    </alternativeName>
</protein>
<dbReference type="PANTHER" id="PTHR30474:SF1">
    <property type="entry name" value="PEPTIDOGLYCAN GLYCOSYLTRANSFERASE MRDB"/>
    <property type="match status" value="1"/>
</dbReference>
<dbReference type="NCBIfam" id="NF037961">
    <property type="entry name" value="RodA_shape"/>
    <property type="match status" value="1"/>
</dbReference>
<feature type="transmembrane region" description="Helical" evidence="6">
    <location>
        <begin position="74"/>
        <end position="91"/>
    </location>
</feature>
<dbReference type="GO" id="GO:0015648">
    <property type="term" value="F:lipid-linked peptidoglycan transporter activity"/>
    <property type="evidence" value="ECO:0007669"/>
    <property type="project" value="TreeGrafter"/>
</dbReference>
<dbReference type="GO" id="GO:0032153">
    <property type="term" value="C:cell division site"/>
    <property type="evidence" value="ECO:0007669"/>
    <property type="project" value="TreeGrafter"/>
</dbReference>